<proteinExistence type="predicted"/>
<dbReference type="AlphaFoldDB" id="A0A5N5MML1"/>
<evidence type="ECO:0000313" key="2">
    <source>
        <dbReference type="Proteomes" id="UP000327468"/>
    </source>
</evidence>
<sequence>MDKETLRVGRGHARCISSFELNDRCPLEEPAMSIIQDKLGNEFLRNGSMDPNFAPSMIMFSHLPPVTSFTRLTSQPVVTDLPQEMVLKKERDSPEHGGVFCTAWA</sequence>
<accession>A0A5N5MML1</accession>
<gene>
    <name evidence="1" type="ORF">PHYPO_G00034090</name>
</gene>
<evidence type="ECO:0000313" key="1">
    <source>
        <dbReference type="EMBL" id="KAB5555426.1"/>
    </source>
</evidence>
<organism evidence="1 2">
    <name type="scientific">Pangasianodon hypophthalmus</name>
    <name type="common">Striped catfish</name>
    <name type="synonym">Helicophagus hypophthalmus</name>
    <dbReference type="NCBI Taxonomy" id="310915"/>
    <lineage>
        <taxon>Eukaryota</taxon>
        <taxon>Metazoa</taxon>
        <taxon>Chordata</taxon>
        <taxon>Craniata</taxon>
        <taxon>Vertebrata</taxon>
        <taxon>Euteleostomi</taxon>
        <taxon>Actinopterygii</taxon>
        <taxon>Neopterygii</taxon>
        <taxon>Teleostei</taxon>
        <taxon>Ostariophysi</taxon>
        <taxon>Siluriformes</taxon>
        <taxon>Pangasiidae</taxon>
        <taxon>Pangasianodon</taxon>
    </lineage>
</organism>
<protein>
    <submittedName>
        <fullName evidence="1">Uncharacterized protein</fullName>
    </submittedName>
</protein>
<dbReference type="EMBL" id="VFJC01000013">
    <property type="protein sequence ID" value="KAB5555426.1"/>
    <property type="molecule type" value="Genomic_DNA"/>
</dbReference>
<comment type="caution">
    <text evidence="1">The sequence shown here is derived from an EMBL/GenBank/DDBJ whole genome shotgun (WGS) entry which is preliminary data.</text>
</comment>
<keyword evidence="2" id="KW-1185">Reference proteome</keyword>
<name>A0A5N5MML1_PANHP</name>
<dbReference type="Proteomes" id="UP000327468">
    <property type="component" value="Chromosome 12"/>
</dbReference>
<reference evidence="1 2" key="1">
    <citation type="submission" date="2019-06" db="EMBL/GenBank/DDBJ databases">
        <title>A chromosome-scale genome assembly of the striped catfish, Pangasianodon hypophthalmus.</title>
        <authorList>
            <person name="Wen M."/>
            <person name="Zahm M."/>
            <person name="Roques C."/>
            <person name="Cabau C."/>
            <person name="Klopp C."/>
            <person name="Donnadieu C."/>
            <person name="Jouanno E."/>
            <person name="Avarre J.-C."/>
            <person name="Campet M."/>
            <person name="Ha T.T.T."/>
            <person name="Dugue R."/>
            <person name="Lampietro C."/>
            <person name="Louis A."/>
            <person name="Herpin A."/>
            <person name="Echchiki A."/>
            <person name="Berthelot C."/>
            <person name="Parey E."/>
            <person name="Roest-Crollius H."/>
            <person name="Braasch I."/>
            <person name="Postlethwait J."/>
            <person name="Bobe J."/>
            <person name="Montfort J."/>
            <person name="Bouchez O."/>
            <person name="Begum T."/>
            <person name="Schartl M."/>
            <person name="Guiguen Y."/>
        </authorList>
    </citation>
    <scope>NUCLEOTIDE SEQUENCE [LARGE SCALE GENOMIC DNA]</scope>
    <source>
        <strain evidence="1 2">Indonesia</strain>
        <tissue evidence="1">Blood</tissue>
    </source>
</reference>